<dbReference type="EMBL" id="JAHRIN010067642">
    <property type="protein sequence ID" value="MEQ2214782.1"/>
    <property type="molecule type" value="Genomic_DNA"/>
</dbReference>
<proteinExistence type="predicted"/>
<evidence type="ECO:0000313" key="1">
    <source>
        <dbReference type="EMBL" id="MEQ2214782.1"/>
    </source>
</evidence>
<sequence>TEAEPRIAPLSPGDGLSAAAGMIPQTLEGGCVYPQKVRSGHMEVHGLITICLFGVVDMEPCGNFCAPELILKVNKRV</sequence>
<accession>A0ABV0S4J1</accession>
<reference evidence="1 2" key="1">
    <citation type="submission" date="2021-06" db="EMBL/GenBank/DDBJ databases">
        <authorList>
            <person name="Palmer J.M."/>
        </authorList>
    </citation>
    <scope>NUCLEOTIDE SEQUENCE [LARGE SCALE GENOMIC DNA]</scope>
    <source>
        <strain evidence="1 2">XC_2019</strain>
        <tissue evidence="1">Muscle</tissue>
    </source>
</reference>
<gene>
    <name evidence="1" type="ORF">XENOCAPTIV_019869</name>
</gene>
<evidence type="ECO:0000313" key="2">
    <source>
        <dbReference type="Proteomes" id="UP001434883"/>
    </source>
</evidence>
<feature type="non-terminal residue" evidence="1">
    <location>
        <position position="1"/>
    </location>
</feature>
<organism evidence="1 2">
    <name type="scientific">Xenoophorus captivus</name>
    <dbReference type="NCBI Taxonomy" id="1517983"/>
    <lineage>
        <taxon>Eukaryota</taxon>
        <taxon>Metazoa</taxon>
        <taxon>Chordata</taxon>
        <taxon>Craniata</taxon>
        <taxon>Vertebrata</taxon>
        <taxon>Euteleostomi</taxon>
        <taxon>Actinopterygii</taxon>
        <taxon>Neopterygii</taxon>
        <taxon>Teleostei</taxon>
        <taxon>Neoteleostei</taxon>
        <taxon>Acanthomorphata</taxon>
        <taxon>Ovalentaria</taxon>
        <taxon>Atherinomorphae</taxon>
        <taxon>Cyprinodontiformes</taxon>
        <taxon>Goodeidae</taxon>
        <taxon>Xenoophorus</taxon>
    </lineage>
</organism>
<keyword evidence="2" id="KW-1185">Reference proteome</keyword>
<dbReference type="Proteomes" id="UP001434883">
    <property type="component" value="Unassembled WGS sequence"/>
</dbReference>
<protein>
    <submittedName>
        <fullName evidence="1">Uncharacterized protein</fullName>
    </submittedName>
</protein>
<name>A0ABV0S4J1_9TELE</name>
<comment type="caution">
    <text evidence="1">The sequence shown here is derived from an EMBL/GenBank/DDBJ whole genome shotgun (WGS) entry which is preliminary data.</text>
</comment>
<feature type="non-terminal residue" evidence="1">
    <location>
        <position position="77"/>
    </location>
</feature>